<organism evidence="1 2">
    <name type="scientific">Thalassobaculum litoreum DSM 18839</name>
    <dbReference type="NCBI Taxonomy" id="1123362"/>
    <lineage>
        <taxon>Bacteria</taxon>
        <taxon>Pseudomonadati</taxon>
        <taxon>Pseudomonadota</taxon>
        <taxon>Alphaproteobacteria</taxon>
        <taxon>Rhodospirillales</taxon>
        <taxon>Thalassobaculaceae</taxon>
        <taxon>Thalassobaculum</taxon>
    </lineage>
</organism>
<sequence>MSHPITLARGAVSAVVEPAFGGRITAFRHGDTDIFSPIPADGSRDLASPAACGCFPLVPWSNRIRDARLHVEGETVDLAPTELPAGHAIHGHGLRRIWEAESDGTTLRVHYAHEAGVGGWPWPYRAAQVIVLDEDGMTVTLSVLNGGEGAMPVGLGFHPYFPQTAGTRLTLPVATSWPPTEAEKFPVAGGQPVPPELDRREEGPVPMGLDQGFGGWEKTARIAWPERGVALTMTGEGPLDHVIVYTPTHGKYFCVEPVTHAIDAANLTETQGVADTGHAILPAGAEFSVSLRFIAEVI</sequence>
<dbReference type="RefSeq" id="WP_093147514.1">
    <property type="nucleotide sequence ID" value="NZ_FNBW01000001.1"/>
</dbReference>
<dbReference type="EMBL" id="FNBW01000001">
    <property type="protein sequence ID" value="SDF08649.1"/>
    <property type="molecule type" value="Genomic_DNA"/>
</dbReference>
<dbReference type="GO" id="GO:0005975">
    <property type="term" value="P:carbohydrate metabolic process"/>
    <property type="evidence" value="ECO:0007669"/>
    <property type="project" value="InterPro"/>
</dbReference>
<name>A0A8G2BE09_9PROT</name>
<dbReference type="InterPro" id="IPR014718">
    <property type="entry name" value="GH-type_carb-bd"/>
</dbReference>
<dbReference type="GO" id="GO:0030246">
    <property type="term" value="F:carbohydrate binding"/>
    <property type="evidence" value="ECO:0007669"/>
    <property type="project" value="InterPro"/>
</dbReference>
<dbReference type="InterPro" id="IPR011013">
    <property type="entry name" value="Gal_mutarotase_sf_dom"/>
</dbReference>
<gene>
    <name evidence="1" type="ORF">SAMN05660686_00188</name>
</gene>
<proteinExistence type="predicted"/>
<evidence type="ECO:0000313" key="1">
    <source>
        <dbReference type="EMBL" id="SDF08649.1"/>
    </source>
</evidence>
<evidence type="ECO:0000313" key="2">
    <source>
        <dbReference type="Proteomes" id="UP000198615"/>
    </source>
</evidence>
<dbReference type="AlphaFoldDB" id="A0A8G2BE09"/>
<reference evidence="1 2" key="1">
    <citation type="submission" date="2016-10" db="EMBL/GenBank/DDBJ databases">
        <authorList>
            <person name="Varghese N."/>
            <person name="Submissions S."/>
        </authorList>
    </citation>
    <scope>NUCLEOTIDE SEQUENCE [LARGE SCALE GENOMIC DNA]</scope>
    <source>
        <strain evidence="1 2">DSM 18839</strain>
    </source>
</reference>
<comment type="caution">
    <text evidence="1">The sequence shown here is derived from an EMBL/GenBank/DDBJ whole genome shotgun (WGS) entry which is preliminary data.</text>
</comment>
<protein>
    <submittedName>
        <fullName evidence="1">Aldose 1-epimerase</fullName>
    </submittedName>
</protein>
<dbReference type="Proteomes" id="UP000198615">
    <property type="component" value="Unassembled WGS sequence"/>
</dbReference>
<dbReference type="GO" id="GO:0016853">
    <property type="term" value="F:isomerase activity"/>
    <property type="evidence" value="ECO:0007669"/>
    <property type="project" value="InterPro"/>
</dbReference>
<keyword evidence="2" id="KW-1185">Reference proteome</keyword>
<accession>A0A8G2BE09</accession>
<dbReference type="OrthoDB" id="9796517at2"/>
<dbReference type="Pfam" id="PF01263">
    <property type="entry name" value="Aldose_epim"/>
    <property type="match status" value="1"/>
</dbReference>
<dbReference type="InterPro" id="IPR008183">
    <property type="entry name" value="Aldose_1/G6P_1-epimerase"/>
</dbReference>
<dbReference type="SUPFAM" id="SSF74650">
    <property type="entry name" value="Galactose mutarotase-like"/>
    <property type="match status" value="1"/>
</dbReference>
<dbReference type="CDD" id="cd09021">
    <property type="entry name" value="Aldose_epim_Ec_YphB"/>
    <property type="match status" value="1"/>
</dbReference>
<dbReference type="Gene3D" id="2.70.98.10">
    <property type="match status" value="1"/>
</dbReference>